<organism evidence="2 3">
    <name type="scientific">Prorocentrum cordatum</name>
    <dbReference type="NCBI Taxonomy" id="2364126"/>
    <lineage>
        <taxon>Eukaryota</taxon>
        <taxon>Sar</taxon>
        <taxon>Alveolata</taxon>
        <taxon>Dinophyceae</taxon>
        <taxon>Prorocentrales</taxon>
        <taxon>Prorocentraceae</taxon>
        <taxon>Prorocentrum</taxon>
    </lineage>
</organism>
<comment type="caution">
    <text evidence="2">The sequence shown here is derived from an EMBL/GenBank/DDBJ whole genome shotgun (WGS) entry which is preliminary data.</text>
</comment>
<evidence type="ECO:0000256" key="1">
    <source>
        <dbReference type="SAM" id="MobiDB-lite"/>
    </source>
</evidence>
<name>A0ABN9UQI7_9DINO</name>
<evidence type="ECO:0000313" key="2">
    <source>
        <dbReference type="EMBL" id="CAK0862246.1"/>
    </source>
</evidence>
<feature type="non-terminal residue" evidence="2">
    <location>
        <position position="176"/>
    </location>
</feature>
<feature type="region of interest" description="Disordered" evidence="1">
    <location>
        <begin position="155"/>
        <end position="176"/>
    </location>
</feature>
<proteinExistence type="predicted"/>
<dbReference type="EMBL" id="CAUYUJ010016138">
    <property type="protein sequence ID" value="CAK0862246.1"/>
    <property type="molecule type" value="Genomic_DNA"/>
</dbReference>
<accession>A0ABN9UQI7</accession>
<dbReference type="Proteomes" id="UP001189429">
    <property type="component" value="Unassembled WGS sequence"/>
</dbReference>
<gene>
    <name evidence="2" type="ORF">PCOR1329_LOCUS50710</name>
</gene>
<protein>
    <submittedName>
        <fullName evidence="2">Uncharacterized protein</fullName>
    </submittedName>
</protein>
<keyword evidence="3" id="KW-1185">Reference proteome</keyword>
<reference evidence="2" key="1">
    <citation type="submission" date="2023-10" db="EMBL/GenBank/DDBJ databases">
        <authorList>
            <person name="Chen Y."/>
            <person name="Shah S."/>
            <person name="Dougan E. K."/>
            <person name="Thang M."/>
            <person name="Chan C."/>
        </authorList>
    </citation>
    <scope>NUCLEOTIDE SEQUENCE [LARGE SCALE GENOMIC DNA]</scope>
</reference>
<evidence type="ECO:0000313" key="3">
    <source>
        <dbReference type="Proteomes" id="UP001189429"/>
    </source>
</evidence>
<sequence length="176" mass="18199">MPSAVSSEEEQELLGRHGALLTGLAEVLGQDARTEGAAAAASPSRWVGTARGREEEEVPAVVACDAGAGARPCTASGIRLGLAGSSGARSTAELTEHALSERGLDASASPWMEPRPRSGGGEVSQVRATAEITHHALRDRGLNSALFRIGTQVRKSEFSGADTNSISRSKVAVVQR</sequence>